<organism evidence="2">
    <name type="scientific">Beta vulgaris subsp. vulgaris</name>
    <name type="common">Beet</name>
    <dbReference type="NCBI Taxonomy" id="3555"/>
    <lineage>
        <taxon>Eukaryota</taxon>
        <taxon>Viridiplantae</taxon>
        <taxon>Streptophyta</taxon>
        <taxon>Embryophyta</taxon>
        <taxon>Tracheophyta</taxon>
        <taxon>Spermatophyta</taxon>
        <taxon>Magnoliopsida</taxon>
        <taxon>eudicotyledons</taxon>
        <taxon>Gunneridae</taxon>
        <taxon>Pentapetalae</taxon>
        <taxon>Caryophyllales</taxon>
        <taxon>Chenopodiaceae</taxon>
        <taxon>Betoideae</taxon>
        <taxon>Beta</taxon>
    </lineage>
</organism>
<dbReference type="KEGG" id="bvg:104900411"/>
<evidence type="ECO:0000256" key="1">
    <source>
        <dbReference type="SAM" id="MobiDB-lite"/>
    </source>
</evidence>
<dbReference type="KEGG" id="bvg:104897130"/>
<dbReference type="PANTHER" id="PTHR47169">
    <property type="entry name" value="OS01G0541250 PROTEIN"/>
    <property type="match status" value="1"/>
</dbReference>
<feature type="compositionally biased region" description="Basic and acidic residues" evidence="1">
    <location>
        <begin position="62"/>
        <end position="73"/>
    </location>
</feature>
<protein>
    <submittedName>
        <fullName evidence="2">Mariner transposase</fullName>
    </submittedName>
</protein>
<evidence type="ECO:0000313" key="2">
    <source>
        <dbReference type="EMBL" id="AFK13835.1"/>
    </source>
</evidence>
<feature type="region of interest" description="Disordered" evidence="1">
    <location>
        <begin position="49"/>
        <end position="76"/>
    </location>
</feature>
<dbReference type="PANTHER" id="PTHR47169:SF2">
    <property type="entry name" value="OS01G0541250 PROTEIN"/>
    <property type="match status" value="1"/>
</dbReference>
<dbReference type="AlphaFoldDB" id="J3S7K7"/>
<reference evidence="2" key="1">
    <citation type="submission" date="2011-08" db="EMBL/GenBank/DDBJ databases">
        <authorList>
            <person name="Xu D.-C."/>
            <person name="Zhang C.-L."/>
        </authorList>
    </citation>
    <scope>NUCLEOTIDE SEQUENCE</scope>
</reference>
<dbReference type="Gene3D" id="3.30.420.10">
    <property type="entry name" value="Ribonuclease H-like superfamily/Ribonuclease H"/>
    <property type="match status" value="1"/>
</dbReference>
<dbReference type="KEGG" id="bvg:104902771"/>
<dbReference type="GeneID" id="104900411"/>
<dbReference type="InterPro" id="IPR036397">
    <property type="entry name" value="RNaseH_sf"/>
</dbReference>
<proteinExistence type="predicted"/>
<dbReference type="RefSeq" id="XP_010682252.3">
    <property type="nucleotide sequence ID" value="XM_010683950.3"/>
</dbReference>
<dbReference type="EMBL" id="JN606071">
    <property type="protein sequence ID" value="AFK13835.1"/>
    <property type="molecule type" value="Genomic_DNA"/>
</dbReference>
<dbReference type="KEGG" id="bvg:104883917"/>
<sequence length="517" mass="59785">MDEEAFEAWILSSGVGDDTTIGEEELHFEEHINAEEEEEDNEVWYFSDHESENEEQTMNELNEDRGNEEDNKKPNLPNNIRRQIVIEMFASASDELVLPRGLLTTLRQKYSCSRSTMNRIWTLARKQKIDGVEVNVASRKIGNCGRKVKFTDDEALRRVPLKQRTTIRSFATALEVSPSTVYRLLKRGILRSHTNSIKPKLTPKHKVARMKFVLSQSIPKSMNELPKFNHLYNMIHIDEKWFFMSKITQRFYLLSEEEDPYRACQSKAFITKVMFLAAIARPWLGPTGDILWDGKIGIFPFIDEVRAQRWSANRPAGTIEKKAKQSITKETIREMIINKLLPAIRAKWPENGCKEIWIQQDNARPHIQPNDAEFLEACREGGFEINIICQPAQSPDLNILDLGFFKAIQSIQHQSFPKTVDELIKSVEDAYTVYEPRIINYTWIHLMYVMVEILKVKGGNNYKNPHNSKKKMDRLGLLPTTVEISEELVNDTVNLLNQDIVFGPEPFEAMELLPEDQ</sequence>
<dbReference type="KEGG" id="bvg:104888073"/>
<accession>J3S7K7</accession>
<name>J3S7K7_BETVV</name>
<dbReference type="GO" id="GO:0003676">
    <property type="term" value="F:nucleic acid binding"/>
    <property type="evidence" value="ECO:0007669"/>
    <property type="project" value="InterPro"/>
</dbReference>
<dbReference type="GeneID" id="104897130"/>